<reference evidence="2" key="1">
    <citation type="submission" date="2022-06" db="EMBL/GenBank/DDBJ databases">
        <authorList>
            <person name="Ping M."/>
        </authorList>
    </citation>
    <scope>NUCLEOTIDE SEQUENCE</scope>
    <source>
        <strain evidence="2">JCM11759T</strain>
    </source>
</reference>
<dbReference type="RefSeq" id="WP_254418186.1">
    <property type="nucleotide sequence ID" value="NZ_BAAAJB010000012.1"/>
</dbReference>
<evidence type="ECO:0000256" key="1">
    <source>
        <dbReference type="SAM" id="Phobius"/>
    </source>
</evidence>
<keyword evidence="3" id="KW-1185">Reference proteome</keyword>
<evidence type="ECO:0000313" key="3">
    <source>
        <dbReference type="Proteomes" id="UP001055940"/>
    </source>
</evidence>
<dbReference type="EMBL" id="CP099837">
    <property type="protein sequence ID" value="USY18874.1"/>
    <property type="molecule type" value="Genomic_DNA"/>
</dbReference>
<feature type="transmembrane region" description="Helical" evidence="1">
    <location>
        <begin position="105"/>
        <end position="126"/>
    </location>
</feature>
<gene>
    <name evidence="2" type="ORF">NE857_26920</name>
</gene>
<keyword evidence="1" id="KW-0472">Membrane</keyword>
<dbReference type="Proteomes" id="UP001055940">
    <property type="component" value="Chromosome"/>
</dbReference>
<proteinExistence type="predicted"/>
<protein>
    <submittedName>
        <fullName evidence="2">Uncharacterized protein</fullName>
    </submittedName>
</protein>
<keyword evidence="1" id="KW-1133">Transmembrane helix</keyword>
<feature type="transmembrane region" description="Helical" evidence="1">
    <location>
        <begin position="12"/>
        <end position="35"/>
    </location>
</feature>
<accession>A0ABY5D3C8</accession>
<sequence>MKLYADTPVRACLQLVSDLLALVWVVVWISAALSLREALLSLNRPGELMTSTGEGFTEHMNTAAENVRQVPLAGDALASPFTDLGETGESLTAAGDSFQETVSSLALTLPLLVVLLPLLLLATTWLPVRARWISRATGTKQLIGLTPEARTRLLALRALSLASPAQLMAVHEDPAGAWQENDPDTVTELAALELRRLGLRTEPIAERKILEPS</sequence>
<evidence type="ECO:0000313" key="2">
    <source>
        <dbReference type="EMBL" id="USY18874.1"/>
    </source>
</evidence>
<keyword evidence="1" id="KW-0812">Transmembrane</keyword>
<organism evidence="2 3">
    <name type="scientific">Nocardiopsis exhalans</name>
    <dbReference type="NCBI Taxonomy" id="163604"/>
    <lineage>
        <taxon>Bacteria</taxon>
        <taxon>Bacillati</taxon>
        <taxon>Actinomycetota</taxon>
        <taxon>Actinomycetes</taxon>
        <taxon>Streptosporangiales</taxon>
        <taxon>Nocardiopsidaceae</taxon>
        <taxon>Nocardiopsis</taxon>
    </lineage>
</organism>
<name>A0ABY5D3C8_9ACTN</name>